<dbReference type="Proteomes" id="UP000011991">
    <property type="component" value="Unassembled WGS sequence"/>
</dbReference>
<evidence type="ECO:0000313" key="3">
    <source>
        <dbReference type="Proteomes" id="UP000011991"/>
    </source>
</evidence>
<feature type="transmembrane region" description="Helical" evidence="1">
    <location>
        <begin position="22"/>
        <end position="40"/>
    </location>
</feature>
<keyword evidence="1" id="KW-0812">Transmembrane</keyword>
<evidence type="ECO:0000256" key="1">
    <source>
        <dbReference type="SAM" id="Phobius"/>
    </source>
</evidence>
<keyword evidence="1" id="KW-0472">Membrane</keyword>
<dbReference type="AlphaFoldDB" id="M5RE85"/>
<organism evidence="2 3">
    <name type="scientific">Rhodopirellula maiorica SM1</name>
    <dbReference type="NCBI Taxonomy" id="1265738"/>
    <lineage>
        <taxon>Bacteria</taxon>
        <taxon>Pseudomonadati</taxon>
        <taxon>Planctomycetota</taxon>
        <taxon>Planctomycetia</taxon>
        <taxon>Pirellulales</taxon>
        <taxon>Pirellulaceae</taxon>
        <taxon>Novipirellula</taxon>
    </lineage>
</organism>
<sequence>MATHFFTVSSIAKPPEFAGKQWQSVPVLQILGLLLLLLPNKLSLRDRASRYYRYNPNCSLANRFDPEWVLGGQRENNSV</sequence>
<name>M5RE85_9BACT</name>
<comment type="caution">
    <text evidence="2">The sequence shown here is derived from an EMBL/GenBank/DDBJ whole genome shotgun (WGS) entry which is preliminary data.</text>
</comment>
<keyword evidence="1" id="KW-1133">Transmembrane helix</keyword>
<gene>
    <name evidence="2" type="ORF">RMSM_05392</name>
</gene>
<proteinExistence type="predicted"/>
<dbReference type="PATRIC" id="fig|1265738.3.peg.5400"/>
<accession>M5RE85</accession>
<keyword evidence="3" id="KW-1185">Reference proteome</keyword>
<protein>
    <submittedName>
        <fullName evidence="2">Uncharacterized protein</fullName>
    </submittedName>
</protein>
<evidence type="ECO:0000313" key="2">
    <source>
        <dbReference type="EMBL" id="EMI17690.1"/>
    </source>
</evidence>
<dbReference type="EMBL" id="ANOG01000767">
    <property type="protein sequence ID" value="EMI17690.1"/>
    <property type="molecule type" value="Genomic_DNA"/>
</dbReference>
<reference evidence="2 3" key="1">
    <citation type="journal article" date="2013" name="Mar. Genomics">
        <title>Expression of sulfatases in Rhodopirellula baltica and the diversity of sulfatases in the genus Rhodopirellula.</title>
        <authorList>
            <person name="Wegner C.E."/>
            <person name="Richter-Heitmann T."/>
            <person name="Klindworth A."/>
            <person name="Klockow C."/>
            <person name="Richter M."/>
            <person name="Achstetter T."/>
            <person name="Glockner F.O."/>
            <person name="Harder J."/>
        </authorList>
    </citation>
    <scope>NUCLEOTIDE SEQUENCE [LARGE SCALE GENOMIC DNA]</scope>
    <source>
        <strain evidence="2 3">SM1</strain>
    </source>
</reference>